<accession>A0AAE4VJK2</accession>
<name>A0AAE4VJK2_9RICK</name>
<protein>
    <submittedName>
        <fullName evidence="3">Flagellar protein FliD</fullName>
    </submittedName>
</protein>
<dbReference type="AlphaFoldDB" id="A0AAE4VJK2"/>
<evidence type="ECO:0000313" key="4">
    <source>
        <dbReference type="Proteomes" id="UP001289135"/>
    </source>
</evidence>
<comment type="caution">
    <text evidence="3">The sequence shown here is derived from an EMBL/GenBank/DDBJ whole genome shotgun (WGS) entry which is preliminary data.</text>
</comment>
<reference evidence="3" key="1">
    <citation type="submission" date="2023-02" db="EMBL/GenBank/DDBJ databases">
        <title>Host association and intracellularity evolved multiple times independently in the Rickettsiales.</title>
        <authorList>
            <person name="Castelli M."/>
            <person name="Nardi T."/>
            <person name="Gammuto L."/>
            <person name="Bellinzona G."/>
            <person name="Sabaneyeva E."/>
            <person name="Potekhin A."/>
            <person name="Serra V."/>
            <person name="Petroni G."/>
            <person name="Sassera D."/>
        </authorList>
    </citation>
    <scope>NUCLEOTIDE SEQUENCE</scope>
    <source>
        <strain evidence="3">USBL-36I1</strain>
    </source>
</reference>
<keyword evidence="2" id="KW-0975">Bacterial flagellum</keyword>
<evidence type="ECO:0000256" key="1">
    <source>
        <dbReference type="ARBA" id="ARBA00004365"/>
    </source>
</evidence>
<dbReference type="GO" id="GO:0007155">
    <property type="term" value="P:cell adhesion"/>
    <property type="evidence" value="ECO:0007669"/>
    <property type="project" value="InterPro"/>
</dbReference>
<dbReference type="Proteomes" id="UP001289135">
    <property type="component" value="Unassembled WGS sequence"/>
</dbReference>
<dbReference type="PANTHER" id="PTHR30288:SF0">
    <property type="entry name" value="FLAGELLAR HOOK-ASSOCIATED PROTEIN 2"/>
    <property type="match status" value="1"/>
</dbReference>
<dbReference type="InterPro" id="IPR010810">
    <property type="entry name" value="Flagellin_hook_IN_motif"/>
</dbReference>
<evidence type="ECO:0000313" key="3">
    <source>
        <dbReference type="EMBL" id="MDZ5761007.1"/>
    </source>
</evidence>
<keyword evidence="3" id="KW-0282">Flagellum</keyword>
<keyword evidence="4" id="KW-1185">Reference proteome</keyword>
<dbReference type="GO" id="GO:0009421">
    <property type="term" value="C:bacterial-type flagellum filament cap"/>
    <property type="evidence" value="ECO:0007669"/>
    <property type="project" value="InterPro"/>
</dbReference>
<gene>
    <name evidence="3" type="ORF">Lyticum_00167</name>
</gene>
<dbReference type="PANTHER" id="PTHR30288">
    <property type="entry name" value="FLAGELLAR CAP/ASSEMBLY PROTEIN FLID"/>
    <property type="match status" value="1"/>
</dbReference>
<evidence type="ECO:0000256" key="2">
    <source>
        <dbReference type="ARBA" id="ARBA00023143"/>
    </source>
</evidence>
<dbReference type="EMBL" id="JARGYU010000001">
    <property type="protein sequence ID" value="MDZ5761007.1"/>
    <property type="molecule type" value="Genomic_DNA"/>
</dbReference>
<dbReference type="InterPro" id="IPR040026">
    <property type="entry name" value="FliD"/>
</dbReference>
<keyword evidence="3" id="KW-0966">Cell projection</keyword>
<dbReference type="RefSeq" id="WP_322498439.1">
    <property type="nucleotide sequence ID" value="NZ_JARGYU010000001.1"/>
</dbReference>
<comment type="subcellular location">
    <subcellularLocation>
        <location evidence="1">Bacterial flagellum</location>
    </subcellularLocation>
</comment>
<dbReference type="Pfam" id="PF07196">
    <property type="entry name" value="Flagellin_IN"/>
    <property type="match status" value="1"/>
</dbReference>
<dbReference type="GO" id="GO:0071973">
    <property type="term" value="P:bacterial-type flagellum-dependent cell motility"/>
    <property type="evidence" value="ECO:0007669"/>
    <property type="project" value="TreeGrafter"/>
</dbReference>
<sequence length="960" mass="108293">MPNIQNNPIYVKIGEKVVDMRQLGSIEEVAKSSYDYNNSNNKSQKIKDNIDIDEQKIQAFGEINNSINNLINVNDFLTSNILKKIETVFNSKINVYNNEIDNYLSIYFGENFSENEVKININQIAQAEQWQSKIFSSQSTNVTQPINGTDPNLFKPGNINILKNNNCRVTKQSFPDKISSIVSNTSTPEKFKSGGFYLNEIYISLNHGDSITDIVNKINTQTKDHGVIASITDDIKLRLISNKIGVENDYLIIDEENIFINLQNDSNISNPINKFMDKKEEFCSVKIIYGDTLKIIANKIDTYKKDTGLEAKVIYSGIGNYKIILKSQNTGINNKFTIIDNNITINGTNSGLVLSDIFKDGTDTDGNLYSHSVTSAQDLLMNINGYNINNPSNSFIDKSIDLTIIAKHLTPPQGISISILPNYKKIGDTIEEFVNKLNDLNKLLTKYTYRSLNSSSNKKSVLYDNMDIRLLKFTIDNTISDISSLNIGIDLENEIKDVIETIDEKTGKIVQQNIKYNNLLKIDRDKLNQNIHQNFTEFQQIFNYFYQSSNPNFHKGFKCDPKLWYGAPTTMKEAYLDININRSSVKSYSSIGFDSNNLPIVSENNEIYHFSPGTFYINDVPILIGSGDSLNDILNKINQKTQLSHIVGNINNNNGKYFLTLTGDNSNSDYTQIKPKLSLFDPNKCLNSIFDTSLYTTNITIEDLGFDNNDHSFILNGIPIVIPGRNQQSLSEIIDDINSYSELTNVISYITMGGVEGGVRLCLSLLNVNNNVNSNIELDDPSGVFGGCIIQREIYNNSEKFYETSEIAKAKFTIGSDLIEFPKTATFSLLDRSDLTKGGIITINNCDQSELQVTGFTINYLGRGTDDSRIVISNPLMLNFFQTLYSYNDNSVIVNNIKRISDEIKDLFDQYGKNEQSKDEILHKKIVEINNMYVSFNAAEQQQQIILDIISDVFDIGSQK</sequence>
<keyword evidence="3" id="KW-0969">Cilium</keyword>
<proteinExistence type="predicted"/>
<organism evidence="3 4">
    <name type="scientific">Lyticum sinuosum</name>
    <dbReference type="NCBI Taxonomy" id="1332059"/>
    <lineage>
        <taxon>Bacteria</taxon>
        <taxon>Pseudomonadati</taxon>
        <taxon>Pseudomonadota</taxon>
        <taxon>Alphaproteobacteria</taxon>
        <taxon>Rickettsiales</taxon>
        <taxon>Lyticum</taxon>
    </lineage>
</organism>